<evidence type="ECO:0000256" key="1">
    <source>
        <dbReference type="SAM" id="MobiDB-lite"/>
    </source>
</evidence>
<dbReference type="EMBL" id="JACKWZ010000454">
    <property type="protein sequence ID" value="KAF9407603.1"/>
    <property type="molecule type" value="Genomic_DNA"/>
</dbReference>
<feature type="non-terminal residue" evidence="2">
    <location>
        <position position="78"/>
    </location>
</feature>
<gene>
    <name evidence="2" type="ORF">HW555_012425</name>
</gene>
<organism evidence="2 3">
    <name type="scientific">Spodoptera exigua</name>
    <name type="common">Beet armyworm</name>
    <name type="synonym">Noctua fulgens</name>
    <dbReference type="NCBI Taxonomy" id="7107"/>
    <lineage>
        <taxon>Eukaryota</taxon>
        <taxon>Metazoa</taxon>
        <taxon>Ecdysozoa</taxon>
        <taxon>Arthropoda</taxon>
        <taxon>Hexapoda</taxon>
        <taxon>Insecta</taxon>
        <taxon>Pterygota</taxon>
        <taxon>Neoptera</taxon>
        <taxon>Endopterygota</taxon>
        <taxon>Lepidoptera</taxon>
        <taxon>Glossata</taxon>
        <taxon>Ditrysia</taxon>
        <taxon>Noctuoidea</taxon>
        <taxon>Noctuidae</taxon>
        <taxon>Amphipyrinae</taxon>
        <taxon>Spodoptera</taxon>
    </lineage>
</organism>
<accession>A0A835KZM3</accession>
<proteinExistence type="predicted"/>
<keyword evidence="3" id="KW-1185">Reference proteome</keyword>
<sequence length="78" mass="8569">GEAVSFGLCFSTRNIFSCLCVDSQLAGLAGAGCALLFHGKLISHVLHFSNVIYEKNPKEPKEPGTRRRLKFRTERTGS</sequence>
<protein>
    <submittedName>
        <fullName evidence="2">Uncharacterized protein</fullName>
    </submittedName>
</protein>
<dbReference type="Proteomes" id="UP000648187">
    <property type="component" value="Unassembled WGS sequence"/>
</dbReference>
<dbReference type="AlphaFoldDB" id="A0A835KZM3"/>
<feature type="region of interest" description="Disordered" evidence="1">
    <location>
        <begin position="57"/>
        <end position="78"/>
    </location>
</feature>
<evidence type="ECO:0000313" key="3">
    <source>
        <dbReference type="Proteomes" id="UP000648187"/>
    </source>
</evidence>
<reference evidence="2" key="1">
    <citation type="submission" date="2020-08" db="EMBL/GenBank/DDBJ databases">
        <title>Spodoptera exigua strain:BAW_Kor-Di-RS1 Genome sequencing and assembly.</title>
        <authorList>
            <person name="Kim J."/>
            <person name="Nam H.Y."/>
            <person name="Kwon M."/>
            <person name="Choi J.H."/>
            <person name="Cho S.R."/>
            <person name="Kim G.-H."/>
        </authorList>
    </citation>
    <scope>NUCLEOTIDE SEQUENCE</scope>
    <source>
        <strain evidence="2">BAW_Kor-Di-RS1</strain>
        <tissue evidence="2">Whole-body</tissue>
    </source>
</reference>
<name>A0A835KZM3_SPOEX</name>
<comment type="caution">
    <text evidence="2">The sequence shown here is derived from an EMBL/GenBank/DDBJ whole genome shotgun (WGS) entry which is preliminary data.</text>
</comment>
<evidence type="ECO:0000313" key="2">
    <source>
        <dbReference type="EMBL" id="KAF9407603.1"/>
    </source>
</evidence>